<dbReference type="GO" id="GO:0009383">
    <property type="term" value="F:rRNA (cytosine-C5-)-methyltransferase activity"/>
    <property type="evidence" value="ECO:0007669"/>
    <property type="project" value="TreeGrafter"/>
</dbReference>
<dbReference type="PRINTS" id="PR02008">
    <property type="entry name" value="RCMTFAMILY"/>
</dbReference>
<proteinExistence type="inferred from homology"/>
<comment type="catalytic activity">
    <reaction evidence="12">
        <text>cytidine(967) in 16S rRNA + S-adenosyl-L-methionine = 5-methylcytidine(967) in 16S rRNA + S-adenosyl-L-homocysteine + H(+)</text>
        <dbReference type="Rhea" id="RHEA:42748"/>
        <dbReference type="Rhea" id="RHEA-COMP:10219"/>
        <dbReference type="Rhea" id="RHEA-COMP:10220"/>
        <dbReference type="ChEBI" id="CHEBI:15378"/>
        <dbReference type="ChEBI" id="CHEBI:57856"/>
        <dbReference type="ChEBI" id="CHEBI:59789"/>
        <dbReference type="ChEBI" id="CHEBI:74483"/>
        <dbReference type="ChEBI" id="CHEBI:82748"/>
        <dbReference type="EC" id="2.1.1.176"/>
    </reaction>
</comment>
<keyword evidence="4" id="KW-0963">Cytoplasm</keyword>
<dbReference type="Proteomes" id="UP000235015">
    <property type="component" value="Unassembled WGS sequence"/>
</dbReference>
<evidence type="ECO:0000313" key="16">
    <source>
        <dbReference type="Proteomes" id="UP000235015"/>
    </source>
</evidence>
<evidence type="ECO:0000313" key="15">
    <source>
        <dbReference type="EMBL" id="PLX60849.1"/>
    </source>
</evidence>
<keyword evidence="7 13" id="KW-0808">Transferase</keyword>
<evidence type="ECO:0000256" key="7">
    <source>
        <dbReference type="ARBA" id="ARBA00022679"/>
    </source>
</evidence>
<dbReference type="Pfam" id="PF01029">
    <property type="entry name" value="NusB"/>
    <property type="match status" value="1"/>
</dbReference>
<evidence type="ECO:0000256" key="3">
    <source>
        <dbReference type="ARBA" id="ARBA00012140"/>
    </source>
</evidence>
<sequence length="436" mass="48008">MNGRTPDPGNPRVAAARLLRQLADGRSISDLLEQGLEAVSPRDRGLVKEFCFGVARWRPRLERIAGQLLSKPIKPKEGEVQALILLGLYQLIYMRVAPHAAVAETVEAARLLRKAWAVGLINALLRRFQRERETLLALADADPLGRSAMPGWLLERIRTDWPEHWEAILQATNCHPPMSLRVNLATNNREQYLSLLAASGIEAAPIPHVPSGLVLDTPMDAEALPGFTEGRVSVQDGGAQLAAVLLDLQAGQQVLDACTAPGGKSGHIMEAAAVQLTAMDLDQRRLERVRQKLQRLGVTAAVVQGDAAKPQGAWADRQYDRILLDVPCSATGVIRRHPDIKLLRRAQDIPALVKIQGEILRAVWPLLKPGGPLLYATCSLLSDENEEQVRRFLEQAPDARERVIMADWGRCRPVGRQTLPGEATMDGFYYACLEKI</sequence>
<evidence type="ECO:0000256" key="12">
    <source>
        <dbReference type="ARBA" id="ARBA00047283"/>
    </source>
</evidence>
<feature type="binding site" evidence="13">
    <location>
        <position position="325"/>
    </location>
    <ligand>
        <name>S-adenosyl-L-methionine</name>
        <dbReference type="ChEBI" id="CHEBI:59789"/>
    </ligand>
</feature>
<evidence type="ECO:0000256" key="9">
    <source>
        <dbReference type="ARBA" id="ARBA00022884"/>
    </source>
</evidence>
<organism evidence="15 16">
    <name type="scientific">Sedimenticola selenatireducens</name>
    <dbReference type="NCBI Taxonomy" id="191960"/>
    <lineage>
        <taxon>Bacteria</taxon>
        <taxon>Pseudomonadati</taxon>
        <taxon>Pseudomonadota</taxon>
        <taxon>Gammaproteobacteria</taxon>
        <taxon>Chromatiales</taxon>
        <taxon>Sedimenticolaceae</taxon>
        <taxon>Sedimenticola</taxon>
    </lineage>
</organism>
<evidence type="ECO:0000256" key="5">
    <source>
        <dbReference type="ARBA" id="ARBA00022552"/>
    </source>
</evidence>
<dbReference type="Gene3D" id="3.30.70.1170">
    <property type="entry name" value="Sun protein, domain 3"/>
    <property type="match status" value="1"/>
</dbReference>
<dbReference type="CDD" id="cd02440">
    <property type="entry name" value="AdoMet_MTases"/>
    <property type="match status" value="1"/>
</dbReference>
<dbReference type="Gene3D" id="1.10.287.730">
    <property type="entry name" value="Helix hairpin bin"/>
    <property type="match status" value="1"/>
</dbReference>
<dbReference type="GO" id="GO:0005829">
    <property type="term" value="C:cytosol"/>
    <property type="evidence" value="ECO:0007669"/>
    <property type="project" value="TreeGrafter"/>
</dbReference>
<reference evidence="15 16" key="1">
    <citation type="submission" date="2017-11" db="EMBL/GenBank/DDBJ databases">
        <title>Genome-resolved metagenomics identifies genetic mobility, metabolic interactions, and unexpected diversity in perchlorate-reducing communities.</title>
        <authorList>
            <person name="Barnum T.P."/>
            <person name="Figueroa I.A."/>
            <person name="Carlstrom C.I."/>
            <person name="Lucas L.N."/>
            <person name="Engelbrektson A.L."/>
            <person name="Coates J.D."/>
        </authorList>
    </citation>
    <scope>NUCLEOTIDE SEQUENCE [LARGE SCALE GENOMIC DNA]</scope>
    <source>
        <strain evidence="15">BM301</strain>
    </source>
</reference>
<evidence type="ECO:0000256" key="2">
    <source>
        <dbReference type="ARBA" id="ARBA00004496"/>
    </source>
</evidence>
<dbReference type="GO" id="GO:0006355">
    <property type="term" value="P:regulation of DNA-templated transcription"/>
    <property type="evidence" value="ECO:0007669"/>
    <property type="project" value="InterPro"/>
</dbReference>
<comment type="caution">
    <text evidence="15">The sequence shown here is derived from an EMBL/GenBank/DDBJ whole genome shotgun (WGS) entry which is preliminary data.</text>
</comment>
<comment type="similarity">
    <text evidence="13">Belongs to the class I-like SAM-binding methyltransferase superfamily. RsmB/NOP family.</text>
</comment>
<keyword evidence="9 13" id="KW-0694">RNA-binding</keyword>
<feature type="domain" description="SAM-dependent MTase RsmB/NOP-type" evidence="14">
    <location>
        <begin position="168"/>
        <end position="436"/>
    </location>
</feature>
<dbReference type="InterPro" id="IPR029063">
    <property type="entry name" value="SAM-dependent_MTases_sf"/>
</dbReference>
<dbReference type="InterPro" id="IPR049560">
    <property type="entry name" value="MeTrfase_RsmB-F_NOP2_cat"/>
</dbReference>
<accession>A0A2N6CUK5</accession>
<dbReference type="PANTHER" id="PTHR22807:SF61">
    <property type="entry name" value="NOL1_NOP2_SUN FAMILY PROTEIN _ ANTITERMINATION NUSB DOMAIN-CONTAINING PROTEIN"/>
    <property type="match status" value="1"/>
</dbReference>
<dbReference type="SUPFAM" id="SSF53335">
    <property type="entry name" value="S-adenosyl-L-methionine-dependent methyltransferases"/>
    <property type="match status" value="1"/>
</dbReference>
<evidence type="ECO:0000256" key="13">
    <source>
        <dbReference type="PROSITE-ProRule" id="PRU01023"/>
    </source>
</evidence>
<keyword evidence="5" id="KW-0698">rRNA processing</keyword>
<protein>
    <recommendedName>
        <fullName evidence="3">16S rRNA (cytosine(967)-C(5))-methyltransferase</fullName>
        <ecNumber evidence="3">2.1.1.176</ecNumber>
    </recommendedName>
    <alternativeName>
        <fullName evidence="10">16S rRNA m5C967 methyltransferase</fullName>
    </alternativeName>
    <alternativeName>
        <fullName evidence="11">rRNA (cytosine-C(5)-)-methyltransferase RsmB</fullName>
    </alternativeName>
</protein>
<evidence type="ECO:0000256" key="8">
    <source>
        <dbReference type="ARBA" id="ARBA00022691"/>
    </source>
</evidence>
<evidence type="ECO:0000256" key="11">
    <source>
        <dbReference type="ARBA" id="ARBA00031088"/>
    </source>
</evidence>
<dbReference type="AlphaFoldDB" id="A0A2N6CUK5"/>
<evidence type="ECO:0000256" key="4">
    <source>
        <dbReference type="ARBA" id="ARBA00022490"/>
    </source>
</evidence>
<dbReference type="Gene3D" id="3.40.50.150">
    <property type="entry name" value="Vaccinia Virus protein VP39"/>
    <property type="match status" value="1"/>
</dbReference>
<keyword evidence="8 13" id="KW-0949">S-adenosyl-L-methionine</keyword>
<evidence type="ECO:0000256" key="1">
    <source>
        <dbReference type="ARBA" id="ARBA00002724"/>
    </source>
</evidence>
<dbReference type="InterPro" id="IPR035926">
    <property type="entry name" value="NusB-like_sf"/>
</dbReference>
<dbReference type="GO" id="GO:0003723">
    <property type="term" value="F:RNA binding"/>
    <property type="evidence" value="ECO:0007669"/>
    <property type="project" value="UniProtKB-UniRule"/>
</dbReference>
<dbReference type="InterPro" id="IPR023267">
    <property type="entry name" value="RCMT"/>
</dbReference>
<dbReference type="Pfam" id="PF01189">
    <property type="entry name" value="Methyltr_RsmB-F"/>
    <property type="match status" value="1"/>
</dbReference>
<dbReference type="InterPro" id="IPR004573">
    <property type="entry name" value="rRNA_ssu_MeTfrase_B"/>
</dbReference>
<feature type="active site" description="Nucleophile" evidence="13">
    <location>
        <position position="378"/>
    </location>
</feature>
<comment type="function">
    <text evidence="1">Specifically methylates the cytosine at position 967 (m5C967) of 16S rRNA.</text>
</comment>
<comment type="subcellular location">
    <subcellularLocation>
        <location evidence="2">Cytoplasm</location>
    </subcellularLocation>
</comment>
<dbReference type="STRING" id="1111735.GCA_000428045_01641"/>
<dbReference type="GO" id="GO:0070475">
    <property type="term" value="P:rRNA base methylation"/>
    <property type="evidence" value="ECO:0007669"/>
    <property type="project" value="TreeGrafter"/>
</dbReference>
<name>A0A2N6CUK5_9GAMM</name>
<dbReference type="PANTHER" id="PTHR22807">
    <property type="entry name" value="NOP2 YEAST -RELATED NOL1/NOP2/FMU SUN DOMAIN-CONTAINING"/>
    <property type="match status" value="1"/>
</dbReference>
<feature type="binding site" evidence="13">
    <location>
        <position position="306"/>
    </location>
    <ligand>
        <name>S-adenosyl-L-methionine</name>
        <dbReference type="ChEBI" id="CHEBI:59789"/>
    </ligand>
</feature>
<dbReference type="Gene3D" id="1.10.940.10">
    <property type="entry name" value="NusB-like"/>
    <property type="match status" value="1"/>
</dbReference>
<gene>
    <name evidence="15" type="ORF">C0630_15640</name>
</gene>
<dbReference type="RefSeq" id="WP_273440475.1">
    <property type="nucleotide sequence ID" value="NZ_PKUN01000023.1"/>
</dbReference>
<evidence type="ECO:0000256" key="6">
    <source>
        <dbReference type="ARBA" id="ARBA00022603"/>
    </source>
</evidence>
<dbReference type="PROSITE" id="PS51686">
    <property type="entry name" value="SAM_MT_RSMB_NOP"/>
    <property type="match status" value="1"/>
</dbReference>
<dbReference type="NCBIfam" id="NF008149">
    <property type="entry name" value="PRK10901.1"/>
    <property type="match status" value="1"/>
</dbReference>
<keyword evidence="6 13" id="KW-0489">Methyltransferase</keyword>
<feature type="binding site" evidence="13">
    <location>
        <position position="280"/>
    </location>
    <ligand>
        <name>S-adenosyl-L-methionine</name>
        <dbReference type="ChEBI" id="CHEBI:59789"/>
    </ligand>
</feature>
<comment type="caution">
    <text evidence="13">Lacks conserved residue(s) required for the propagation of feature annotation.</text>
</comment>
<dbReference type="NCBIfam" id="TIGR00563">
    <property type="entry name" value="rsmB"/>
    <property type="match status" value="1"/>
</dbReference>
<dbReference type="EMBL" id="PKUN01000023">
    <property type="protein sequence ID" value="PLX60849.1"/>
    <property type="molecule type" value="Genomic_DNA"/>
</dbReference>
<evidence type="ECO:0000256" key="10">
    <source>
        <dbReference type="ARBA" id="ARBA00030399"/>
    </source>
</evidence>
<dbReference type="SUPFAM" id="SSF48013">
    <property type="entry name" value="NusB-like"/>
    <property type="match status" value="1"/>
</dbReference>
<dbReference type="Pfam" id="PF22458">
    <property type="entry name" value="RsmF-B_ferredox"/>
    <property type="match status" value="1"/>
</dbReference>
<dbReference type="InterPro" id="IPR001678">
    <property type="entry name" value="MeTrfase_RsmB-F_NOP2_dom"/>
</dbReference>
<evidence type="ECO:0000259" key="14">
    <source>
        <dbReference type="PROSITE" id="PS51686"/>
    </source>
</evidence>
<dbReference type="InterPro" id="IPR054728">
    <property type="entry name" value="RsmB-like_ferredoxin"/>
</dbReference>
<dbReference type="InterPro" id="IPR006027">
    <property type="entry name" value="NusB_RsmB_TIM44"/>
</dbReference>
<dbReference type="FunFam" id="3.40.50.150:FF:000022">
    <property type="entry name" value="Ribosomal RNA small subunit methyltransferase B"/>
    <property type="match status" value="1"/>
</dbReference>
<dbReference type="EC" id="2.1.1.176" evidence="3"/>